<dbReference type="EMBL" id="JAQLKE010000027">
    <property type="protein sequence ID" value="MDB7084912.1"/>
    <property type="molecule type" value="Genomic_DNA"/>
</dbReference>
<dbReference type="CDD" id="cd14667">
    <property type="entry name" value="3D_containing_proteins"/>
    <property type="match status" value="1"/>
</dbReference>
<evidence type="ECO:0000313" key="4">
    <source>
        <dbReference type="Proteomes" id="UP000261032"/>
    </source>
</evidence>
<reference evidence="3 4" key="1">
    <citation type="submission" date="2018-08" db="EMBL/GenBank/DDBJ databases">
        <title>A genome reference for cultivated species of the human gut microbiota.</title>
        <authorList>
            <person name="Zou Y."/>
            <person name="Xue W."/>
            <person name="Luo G."/>
        </authorList>
    </citation>
    <scope>NUCLEOTIDE SEQUENCE [LARGE SCALE GENOMIC DNA]</scope>
    <source>
        <strain evidence="3 4">OM06-4</strain>
    </source>
</reference>
<dbReference type="InterPro" id="IPR010611">
    <property type="entry name" value="3D_dom"/>
</dbReference>
<dbReference type="Pfam" id="PF06725">
    <property type="entry name" value="3D"/>
    <property type="match status" value="1"/>
</dbReference>
<evidence type="ECO:0000313" key="2">
    <source>
        <dbReference type="EMBL" id="MDB7084912.1"/>
    </source>
</evidence>
<proteinExistence type="predicted"/>
<reference evidence="2" key="2">
    <citation type="submission" date="2023-01" db="EMBL/GenBank/DDBJ databases">
        <title>Human gut microbiome strain richness.</title>
        <authorList>
            <person name="Chen-Liaw A."/>
        </authorList>
    </citation>
    <scope>NUCLEOTIDE SEQUENCE</scope>
    <source>
        <strain evidence="2">1001217st2_G6_1001217B_191108</strain>
    </source>
</reference>
<dbReference type="GO" id="GO:0019867">
    <property type="term" value="C:outer membrane"/>
    <property type="evidence" value="ECO:0007669"/>
    <property type="project" value="InterPro"/>
</dbReference>
<dbReference type="Proteomes" id="UP000261032">
    <property type="component" value="Unassembled WGS sequence"/>
</dbReference>
<protein>
    <submittedName>
        <fullName evidence="2">3D domain-containing protein</fullName>
    </submittedName>
</protein>
<dbReference type="Gene3D" id="2.40.40.10">
    <property type="entry name" value="RlpA-like domain"/>
    <property type="match status" value="1"/>
</dbReference>
<dbReference type="Proteomes" id="UP001211987">
    <property type="component" value="Unassembled WGS sequence"/>
</dbReference>
<gene>
    <name evidence="3" type="ORF">DXB93_04220</name>
    <name evidence="2" type="ORF">PM738_13970</name>
</gene>
<dbReference type="GO" id="GO:0004553">
    <property type="term" value="F:hydrolase activity, hydrolyzing O-glycosyl compounds"/>
    <property type="evidence" value="ECO:0007669"/>
    <property type="project" value="InterPro"/>
</dbReference>
<evidence type="ECO:0000259" key="1">
    <source>
        <dbReference type="Pfam" id="PF06725"/>
    </source>
</evidence>
<comment type="caution">
    <text evidence="3">The sequence shown here is derived from an EMBL/GenBank/DDBJ whole genome shotgun (WGS) entry which is preliminary data.</text>
</comment>
<dbReference type="InterPro" id="IPR059180">
    <property type="entry name" value="3D_YorM"/>
</dbReference>
<evidence type="ECO:0000313" key="3">
    <source>
        <dbReference type="EMBL" id="RGD86721.1"/>
    </source>
</evidence>
<dbReference type="GO" id="GO:0009254">
    <property type="term" value="P:peptidoglycan turnover"/>
    <property type="evidence" value="ECO:0007669"/>
    <property type="project" value="InterPro"/>
</dbReference>
<dbReference type="EMBL" id="QUSL01000004">
    <property type="protein sequence ID" value="RGD86721.1"/>
    <property type="molecule type" value="Genomic_DNA"/>
</dbReference>
<feature type="domain" description="3D" evidence="1">
    <location>
        <begin position="34"/>
        <end position="78"/>
    </location>
</feature>
<accession>A0A3E3EHL8</accession>
<dbReference type="RefSeq" id="WP_117580679.1">
    <property type="nucleotide sequence ID" value="NZ_CAXMZC010000001.1"/>
</dbReference>
<organism evidence="3 4">
    <name type="scientific">Thomasclavelia ramosa</name>
    <dbReference type="NCBI Taxonomy" id="1547"/>
    <lineage>
        <taxon>Bacteria</taxon>
        <taxon>Bacillati</taxon>
        <taxon>Bacillota</taxon>
        <taxon>Erysipelotrichia</taxon>
        <taxon>Erysipelotrichales</taxon>
        <taxon>Coprobacillaceae</taxon>
        <taxon>Thomasclavelia</taxon>
    </lineage>
</organism>
<dbReference type="InterPro" id="IPR036908">
    <property type="entry name" value="RlpA-like_sf"/>
</dbReference>
<sequence length="93" mass="10515">MGIFKITNYCTCKECNGPWVGYPTKLGTEYVEGRTIGVDTSIIPLGTEVLIDGHIYVAEDTGSFEGKIIDVYVTDHSKFDRKYLEVFIRNKED</sequence>
<dbReference type="AlphaFoldDB" id="A0A3E3EHL8"/>
<name>A0A3E3EHL8_9FIRM</name>
<dbReference type="SUPFAM" id="SSF50685">
    <property type="entry name" value="Barwin-like endoglucanases"/>
    <property type="match status" value="1"/>
</dbReference>